<dbReference type="InterPro" id="IPR036852">
    <property type="entry name" value="Peptidase_S8/S53_dom_sf"/>
</dbReference>
<evidence type="ECO:0000256" key="12">
    <source>
        <dbReference type="PROSITE-ProRule" id="PRU01240"/>
    </source>
</evidence>
<protein>
    <submittedName>
        <fullName evidence="18">Subtilisin-like protease SDD1</fullName>
    </submittedName>
</protein>
<dbReference type="Pfam" id="PF05922">
    <property type="entry name" value="Inhibitor_I9"/>
    <property type="match status" value="2"/>
</dbReference>
<dbReference type="InterPro" id="IPR041469">
    <property type="entry name" value="Subtilisin-like_FN3"/>
</dbReference>
<comment type="caution">
    <text evidence="18">The sequence shown here is derived from an EMBL/GenBank/DDBJ whole genome shotgun (WGS) entry which is preliminary data.</text>
</comment>
<dbReference type="InterPro" id="IPR010259">
    <property type="entry name" value="S8pro/Inhibitor_I9"/>
</dbReference>
<keyword evidence="10" id="KW-0325">Glycoprotein</keyword>
<evidence type="ECO:0000256" key="10">
    <source>
        <dbReference type="ARBA" id="ARBA00023180"/>
    </source>
</evidence>
<feature type="active site" description="Charge relay system" evidence="11 12">
    <location>
        <position position="712"/>
    </location>
</feature>
<feature type="active site" description="Charge relay system" evidence="11 12">
    <location>
        <position position="1095"/>
    </location>
</feature>
<dbReference type="InterPro" id="IPR023827">
    <property type="entry name" value="Peptidase_S8_Asp-AS"/>
</dbReference>
<dbReference type="Proteomes" id="UP000327157">
    <property type="component" value="Chromosome 6"/>
</dbReference>
<dbReference type="GO" id="GO:0009609">
    <property type="term" value="P:response to symbiotic bacterium"/>
    <property type="evidence" value="ECO:0007669"/>
    <property type="project" value="UniProtKB-ARBA"/>
</dbReference>
<dbReference type="GO" id="GO:0048046">
    <property type="term" value="C:apoplast"/>
    <property type="evidence" value="ECO:0007669"/>
    <property type="project" value="UniProtKB-SubCell"/>
</dbReference>
<comment type="similarity">
    <text evidence="3 12">Belongs to the peptidase S8 family.</text>
</comment>
<evidence type="ECO:0000256" key="7">
    <source>
        <dbReference type="ARBA" id="ARBA00022729"/>
    </source>
</evidence>
<feature type="domain" description="Subtilisin-like protease fibronectin type-III" evidence="17">
    <location>
        <begin position="1209"/>
        <end position="1311"/>
    </location>
</feature>
<feature type="domain" description="Peptidase S8/S53" evidence="14">
    <location>
        <begin position="703"/>
        <end position="1131"/>
    </location>
</feature>
<keyword evidence="5" id="KW-0964">Secreted</keyword>
<dbReference type="Gene3D" id="2.60.40.2310">
    <property type="match status" value="2"/>
</dbReference>
<evidence type="ECO:0000256" key="13">
    <source>
        <dbReference type="SAM" id="MobiDB-lite"/>
    </source>
</evidence>
<comment type="function">
    <text evidence="1">Required for arbuscular mycorrhiza (AM) development during AM symbiosis with AM fungi (e.g. Glomeromycota intraradices).</text>
</comment>
<feature type="domain" description="PA" evidence="15">
    <location>
        <begin position="929"/>
        <end position="1011"/>
    </location>
</feature>
<dbReference type="InterPro" id="IPR015500">
    <property type="entry name" value="Peptidase_S8_subtilisin-rel"/>
</dbReference>
<reference evidence="18 19" key="1">
    <citation type="submission" date="2019-09" db="EMBL/GenBank/DDBJ databases">
        <authorList>
            <person name="Ou C."/>
        </authorList>
    </citation>
    <scope>NUCLEOTIDE SEQUENCE [LARGE SCALE GENOMIC DNA]</scope>
    <source>
        <strain evidence="18">S2</strain>
        <tissue evidence="18">Leaf</tissue>
    </source>
</reference>
<evidence type="ECO:0000256" key="2">
    <source>
        <dbReference type="ARBA" id="ARBA00004271"/>
    </source>
</evidence>
<evidence type="ECO:0000259" key="15">
    <source>
        <dbReference type="Pfam" id="PF02225"/>
    </source>
</evidence>
<dbReference type="InterPro" id="IPR045051">
    <property type="entry name" value="SBT"/>
</dbReference>
<proteinExistence type="inferred from homology"/>
<dbReference type="Pfam" id="PF02225">
    <property type="entry name" value="PA"/>
    <property type="match status" value="1"/>
</dbReference>
<feature type="active site" description="Charge relay system" evidence="11 12">
    <location>
        <position position="771"/>
    </location>
</feature>
<dbReference type="Gene3D" id="3.40.50.200">
    <property type="entry name" value="Peptidase S8/S53 domain"/>
    <property type="match status" value="2"/>
</dbReference>
<feature type="domain" description="Subtilisin-like protease fibronectin type-III" evidence="17">
    <location>
        <begin position="469"/>
        <end position="568"/>
    </location>
</feature>
<evidence type="ECO:0000256" key="6">
    <source>
        <dbReference type="ARBA" id="ARBA00022670"/>
    </source>
</evidence>
<comment type="caution">
    <text evidence="12">Lacks conserved residue(s) required for the propagation of feature annotation.</text>
</comment>
<dbReference type="Gene3D" id="3.50.30.30">
    <property type="match status" value="1"/>
</dbReference>
<dbReference type="GO" id="GO:0009610">
    <property type="term" value="P:response to symbiotic fungus"/>
    <property type="evidence" value="ECO:0007669"/>
    <property type="project" value="UniProtKB-ARBA"/>
</dbReference>
<organism evidence="18 19">
    <name type="scientific">Pyrus ussuriensis x Pyrus communis</name>
    <dbReference type="NCBI Taxonomy" id="2448454"/>
    <lineage>
        <taxon>Eukaryota</taxon>
        <taxon>Viridiplantae</taxon>
        <taxon>Streptophyta</taxon>
        <taxon>Embryophyta</taxon>
        <taxon>Tracheophyta</taxon>
        <taxon>Spermatophyta</taxon>
        <taxon>Magnoliopsida</taxon>
        <taxon>eudicotyledons</taxon>
        <taxon>Gunneridae</taxon>
        <taxon>Pentapetalae</taxon>
        <taxon>rosids</taxon>
        <taxon>fabids</taxon>
        <taxon>Rosales</taxon>
        <taxon>Rosaceae</taxon>
        <taxon>Amygdaloideae</taxon>
        <taxon>Maleae</taxon>
        <taxon>Pyrus</taxon>
    </lineage>
</organism>
<dbReference type="OrthoDB" id="206201at2759"/>
<evidence type="ECO:0000256" key="8">
    <source>
        <dbReference type="ARBA" id="ARBA00022801"/>
    </source>
</evidence>
<evidence type="ECO:0000256" key="11">
    <source>
        <dbReference type="PIRSR" id="PIRSR615500-1"/>
    </source>
</evidence>
<dbReference type="EMBL" id="SMOL01000120">
    <property type="protein sequence ID" value="KAB2632617.1"/>
    <property type="molecule type" value="Genomic_DNA"/>
</dbReference>
<keyword evidence="7" id="KW-0732">Signal</keyword>
<dbReference type="GO" id="GO:0006508">
    <property type="term" value="P:proteolysis"/>
    <property type="evidence" value="ECO:0007669"/>
    <property type="project" value="UniProtKB-KW"/>
</dbReference>
<dbReference type="PROSITE" id="PS51892">
    <property type="entry name" value="SUBTILASE"/>
    <property type="match status" value="2"/>
</dbReference>
<dbReference type="InterPro" id="IPR034197">
    <property type="entry name" value="Peptidases_S8_3"/>
</dbReference>
<dbReference type="InterPro" id="IPR000209">
    <property type="entry name" value="Peptidase_S8/S53_dom"/>
</dbReference>
<evidence type="ECO:0000313" key="19">
    <source>
        <dbReference type="Proteomes" id="UP000327157"/>
    </source>
</evidence>
<dbReference type="CDD" id="cd04852">
    <property type="entry name" value="Peptidases_S8_3"/>
    <property type="match status" value="2"/>
</dbReference>
<dbReference type="Pfam" id="PF00082">
    <property type="entry name" value="Peptidase_S8"/>
    <property type="match status" value="2"/>
</dbReference>
<evidence type="ECO:0000256" key="3">
    <source>
        <dbReference type="ARBA" id="ARBA00011073"/>
    </source>
</evidence>
<dbReference type="Pfam" id="PF17766">
    <property type="entry name" value="fn3_6"/>
    <property type="match status" value="2"/>
</dbReference>
<dbReference type="CDD" id="cd02120">
    <property type="entry name" value="PA_subtilisin_like"/>
    <property type="match status" value="1"/>
</dbReference>
<dbReference type="GO" id="GO:0004252">
    <property type="term" value="F:serine-type endopeptidase activity"/>
    <property type="evidence" value="ECO:0007669"/>
    <property type="project" value="UniProtKB-UniRule"/>
</dbReference>
<keyword evidence="8 12" id="KW-0378">Hydrolase</keyword>
<name>A0A5N5I0H8_9ROSA</name>
<dbReference type="PRINTS" id="PR00723">
    <property type="entry name" value="SUBTILISIN"/>
</dbReference>
<evidence type="ECO:0000259" key="14">
    <source>
        <dbReference type="Pfam" id="PF00082"/>
    </source>
</evidence>
<sequence>MFYSSLAVAQEKQNHLQTYIVFVEKPVSQKFFALSIEDLEIWYQSFLPKTRANSNQLMNQRLIHAYHNVAMGFAAKLTPEELEAMEKKEGFVSAHPERRLPLLTTHSPDFLGLHQGSGIWQQTNYGEGIIIGVLDTGIPQDHPSFSDEGVTPPPARWKGKCEFNGTTCNNKANGTATGMAPHAHLAMYKVCEFDCAEGDVLAAMDAAVEDGVDVLSLSLGGPSIPFYEDVIAIAAFGATQKGIFVSCAAGNSGPEPGSLSNEAPWILTVGASTTDRILNINPNPTATILYNGKGDPLAPKVASFSSRGPNTASPGILKPDIIGPGVDILAAWPESVDNATLPNPKATFNIISGTSMSTPHLSGIAALLKSSHPDWSPAAIKSAIMTSANVLNLAGRPIVDEWNRTADIFAIGAGHVNPSKANDPGLIYDLQPEDYIPYLCGLNYTEKQIRTITQQTVNCSQVGAVEETQLNYPSFSIIVDPDKMQTKSVLYTRTVRNVGPANSVYNLDLLVPNNTIMSVTPQVLTFTERNQTITYQVEFTALDEANTQTQGYLRWFSASYNVTSPISVVIASRRNMFGVDFLDVSYYAAAADTQTYVVWVKKPVQGELFSKSHQDLESWYQTFLPETVADSNEVTKPRMVHTYRNVATGFAAKLTAEEVRAMENKEGFVSARPERILPLHTTHSPNFLGLQQGLGAWKGANYGAGVIIGVLDTGIGPDHPSFSDEGVPPPPAKWKGKCDFNGPVCNNKLIGARNFQSGQSTGGPPVDDEGHGTHTSSTAAGNFVKGANAFGMANGTAVGMAPYAHVAMYKVCGEAGCSDADILAAMDTAVEDGVDVLSLSLGGASFPFYDDAIAIGAFTAIQKGIFVSCAAGNSGPDYESLSNEAPWILTVGASTIDRSIRATALLGNHGEFDGVSLNQPKDFNSTLLPLVYPGANGDQSLSLCAPGSLGNVEGKIVLCEGERGRVAKGEEVKRAGGAAMILANLEDGGYTVLADAHVLPATHVSYAAGLMIKAYINSTATPQATILFKGTVIGDPLAPQVAFFSSRGPSIASPGILKPDIIGPGVSILAAWPVSVDNATLPNPKATFNMVSGTSMSCPHLSGIAALLKSSHPDWSPAAIKSAIMTTAEVNNLGGQPIVDETLKPADIFATGAGHVNPSNAIDPGLIYDINPAEYIPYMCGLNYTNEQIQVVTQQTVNCSEVGTIPEAQLNYPSFSIIIGSSDESKSQDYTRTVKNVGPASSTYKLDLNVPHKMGMSVNPEVLTFTEVNQEITFSVEFIAEDGAGKDGVLFDRGYLRWISDKHSVTSPISVIFDT</sequence>
<feature type="domain" description="Inhibitor I9" evidence="16">
    <location>
        <begin position="18"/>
        <end position="101"/>
    </location>
</feature>
<dbReference type="Gene3D" id="3.30.70.80">
    <property type="entry name" value="Peptidase S8 propeptide/proteinase inhibitor I9"/>
    <property type="match status" value="2"/>
</dbReference>
<dbReference type="PROSITE" id="PS00136">
    <property type="entry name" value="SUBTILASE_ASP"/>
    <property type="match status" value="2"/>
</dbReference>
<dbReference type="FunFam" id="3.50.30.30:FF:000005">
    <property type="entry name" value="subtilisin-like protease SBT1.5"/>
    <property type="match status" value="1"/>
</dbReference>
<evidence type="ECO:0000256" key="4">
    <source>
        <dbReference type="ARBA" id="ARBA00022523"/>
    </source>
</evidence>
<keyword evidence="9 12" id="KW-0720">Serine protease</keyword>
<dbReference type="InterPro" id="IPR037045">
    <property type="entry name" value="S8pro/Inhibitor_I9_sf"/>
</dbReference>
<evidence type="ECO:0000259" key="16">
    <source>
        <dbReference type="Pfam" id="PF05922"/>
    </source>
</evidence>
<evidence type="ECO:0000256" key="5">
    <source>
        <dbReference type="ARBA" id="ARBA00022525"/>
    </source>
</evidence>
<evidence type="ECO:0000313" key="18">
    <source>
        <dbReference type="EMBL" id="KAB2632617.1"/>
    </source>
</evidence>
<evidence type="ECO:0000259" key="17">
    <source>
        <dbReference type="Pfam" id="PF17766"/>
    </source>
</evidence>
<keyword evidence="19" id="KW-1185">Reference proteome</keyword>
<feature type="domain" description="Inhibitor I9" evidence="16">
    <location>
        <begin position="595"/>
        <end position="680"/>
    </location>
</feature>
<comment type="subcellular location">
    <subcellularLocation>
        <location evidence="2">Secreted</location>
        <location evidence="2">Extracellular space</location>
        <location evidence="2">Apoplast</location>
    </subcellularLocation>
</comment>
<feature type="domain" description="Peptidase S8/S53" evidence="14">
    <location>
        <begin position="126"/>
        <end position="389"/>
    </location>
</feature>
<dbReference type="SUPFAM" id="SSF52743">
    <property type="entry name" value="Subtilisin-like"/>
    <property type="match status" value="2"/>
</dbReference>
<feature type="region of interest" description="Disordered" evidence="13">
    <location>
        <begin position="756"/>
        <end position="778"/>
    </location>
</feature>
<evidence type="ECO:0000256" key="1">
    <source>
        <dbReference type="ARBA" id="ARBA00002076"/>
    </source>
</evidence>
<evidence type="ECO:0000256" key="9">
    <source>
        <dbReference type="ARBA" id="ARBA00022825"/>
    </source>
</evidence>
<accession>A0A5N5I0H8</accession>
<dbReference type="InterPro" id="IPR003137">
    <property type="entry name" value="PA_domain"/>
</dbReference>
<dbReference type="FunFam" id="3.40.50.200:FF:000006">
    <property type="entry name" value="Subtilisin-like protease SBT1.5"/>
    <property type="match status" value="2"/>
</dbReference>
<keyword evidence="4" id="KW-0052">Apoplast</keyword>
<keyword evidence="6 12" id="KW-0645">Protease</keyword>
<gene>
    <name evidence="18" type="ORF">D8674_028864</name>
</gene>
<reference evidence="18 19" key="3">
    <citation type="submission" date="2019-11" db="EMBL/GenBank/DDBJ databases">
        <title>A de novo genome assembly of a pear dwarfing rootstock.</title>
        <authorList>
            <person name="Wang F."/>
            <person name="Wang J."/>
            <person name="Li S."/>
            <person name="Zhang Y."/>
            <person name="Fang M."/>
            <person name="Ma L."/>
            <person name="Zhao Y."/>
            <person name="Jiang S."/>
        </authorList>
    </citation>
    <scope>NUCLEOTIDE SEQUENCE [LARGE SCALE GENOMIC DNA]</scope>
    <source>
        <strain evidence="18">S2</strain>
        <tissue evidence="18">Leaf</tissue>
    </source>
</reference>
<dbReference type="PANTHER" id="PTHR10795">
    <property type="entry name" value="PROPROTEIN CONVERTASE SUBTILISIN/KEXIN"/>
    <property type="match status" value="1"/>
</dbReference>
<reference evidence="19" key="2">
    <citation type="submission" date="2019-10" db="EMBL/GenBank/DDBJ databases">
        <title>A de novo genome assembly of a pear dwarfing rootstock.</title>
        <authorList>
            <person name="Wang F."/>
            <person name="Wang J."/>
            <person name="Li S."/>
            <person name="Zhang Y."/>
            <person name="Fang M."/>
            <person name="Ma L."/>
            <person name="Zhao Y."/>
            <person name="Jiang S."/>
        </authorList>
    </citation>
    <scope>NUCLEOTIDE SEQUENCE [LARGE SCALE GENOMIC DNA]</scope>
</reference>